<dbReference type="Pfam" id="PF01966">
    <property type="entry name" value="HD"/>
    <property type="match status" value="1"/>
</dbReference>
<dbReference type="Pfam" id="PF03496">
    <property type="entry name" value="ADPrib_exo_Tox"/>
    <property type="match status" value="1"/>
</dbReference>
<reference evidence="4" key="2">
    <citation type="journal article" date="2021" name="PeerJ">
        <title>Extensive microbial diversity within the chicken gut microbiome revealed by metagenomics and culture.</title>
        <authorList>
            <person name="Gilroy R."/>
            <person name="Ravi A."/>
            <person name="Getino M."/>
            <person name="Pursley I."/>
            <person name="Horton D.L."/>
            <person name="Alikhan N.F."/>
            <person name="Baker D."/>
            <person name="Gharbi K."/>
            <person name="Hall N."/>
            <person name="Watson M."/>
            <person name="Adriaenssens E.M."/>
            <person name="Foster-Nyarko E."/>
            <person name="Jarju S."/>
            <person name="Secka A."/>
            <person name="Antonio M."/>
            <person name="Oren A."/>
            <person name="Chaudhuri R.R."/>
            <person name="La Ragione R."/>
            <person name="Hildebrand F."/>
            <person name="Pallen M.J."/>
        </authorList>
    </citation>
    <scope>NUCLEOTIDE SEQUENCE</scope>
    <source>
        <strain evidence="4">10192</strain>
    </source>
</reference>
<evidence type="ECO:0000259" key="3">
    <source>
        <dbReference type="Pfam" id="PF03496"/>
    </source>
</evidence>
<accession>A0A9D9DTF7</accession>
<dbReference type="Gene3D" id="3.90.176.10">
    <property type="entry name" value="Toxin ADP-ribosyltransferase, Chain A, domain 1"/>
    <property type="match status" value="1"/>
</dbReference>
<reference evidence="4" key="1">
    <citation type="submission" date="2020-10" db="EMBL/GenBank/DDBJ databases">
        <authorList>
            <person name="Gilroy R."/>
        </authorList>
    </citation>
    <scope>NUCLEOTIDE SEQUENCE</scope>
    <source>
        <strain evidence="4">10192</strain>
    </source>
</reference>
<proteinExistence type="predicted"/>
<dbReference type="PROSITE" id="PS51996">
    <property type="entry name" value="TR_MART"/>
    <property type="match status" value="1"/>
</dbReference>
<dbReference type="SUPFAM" id="SSF109604">
    <property type="entry name" value="HD-domain/PDEase-like"/>
    <property type="match status" value="1"/>
</dbReference>
<gene>
    <name evidence="4" type="ORF">IAC76_06280</name>
</gene>
<dbReference type="GO" id="GO:0005576">
    <property type="term" value="C:extracellular region"/>
    <property type="evidence" value="ECO:0007669"/>
    <property type="project" value="InterPro"/>
</dbReference>
<dbReference type="Gene3D" id="1.10.3210.10">
    <property type="entry name" value="Hypothetical protein af1432"/>
    <property type="match status" value="1"/>
</dbReference>
<organism evidence="4 5">
    <name type="scientific">Candidatus Scatousia excrementipullorum</name>
    <dbReference type="NCBI Taxonomy" id="2840936"/>
    <lineage>
        <taxon>Bacteria</taxon>
        <taxon>Candidatus Scatousia</taxon>
    </lineage>
</organism>
<dbReference type="EMBL" id="JADIND010000135">
    <property type="protein sequence ID" value="MBO8430979.1"/>
    <property type="molecule type" value="Genomic_DNA"/>
</dbReference>
<feature type="compositionally biased region" description="Low complexity" evidence="1">
    <location>
        <begin position="487"/>
        <end position="503"/>
    </location>
</feature>
<name>A0A9D9DTF7_9BACT</name>
<feature type="domain" description="HD" evidence="2">
    <location>
        <begin position="885"/>
        <end position="972"/>
    </location>
</feature>
<evidence type="ECO:0000256" key="1">
    <source>
        <dbReference type="SAM" id="MobiDB-lite"/>
    </source>
</evidence>
<feature type="region of interest" description="Disordered" evidence="1">
    <location>
        <begin position="464"/>
        <end position="557"/>
    </location>
</feature>
<dbReference type="SUPFAM" id="SSF56399">
    <property type="entry name" value="ADP-ribosylation"/>
    <property type="match status" value="1"/>
</dbReference>
<dbReference type="InterPro" id="IPR003540">
    <property type="entry name" value="ADP-ribosyltransferase"/>
</dbReference>
<feature type="domain" description="ADP ribosyltransferase" evidence="3">
    <location>
        <begin position="1589"/>
        <end position="1785"/>
    </location>
</feature>
<dbReference type="CDD" id="cd00077">
    <property type="entry name" value="HDc"/>
    <property type="match status" value="1"/>
</dbReference>
<dbReference type="InterPro" id="IPR003607">
    <property type="entry name" value="HD/PDEase_dom"/>
</dbReference>
<evidence type="ECO:0000313" key="5">
    <source>
        <dbReference type="Proteomes" id="UP000823632"/>
    </source>
</evidence>
<dbReference type="InterPro" id="IPR006674">
    <property type="entry name" value="HD_domain"/>
</dbReference>
<comment type="caution">
    <text evidence="4">The sequence shown here is derived from an EMBL/GenBank/DDBJ whole genome shotgun (WGS) entry which is preliminary data.</text>
</comment>
<dbReference type="Proteomes" id="UP000823632">
    <property type="component" value="Unassembled WGS sequence"/>
</dbReference>
<sequence length="1790" mass="196619">MNEEFAAVRRINPTNMEKALDFLRGAAVGAKLAKDTPEVSTQEAMNTFIHGSEVQDETGEVSRKGGLVDFDKEAQKTYKDAREAEGWVAKTGDWVCGLFGCTTIDDMDKKLGKHAADAKKLAAAAESGNEAEFKKLYKQIFGIDFNPKTVAARQTAQENYEAAVAYDSSYKAFAGLEKKTKNMDYAGIRNELKSSFDFKDEEIDALIAAYAESKGFDTASDADKKYVLDAFIRDSKQTYLQEYHRISKGKSLEQMNKDLDLLTKAAYGTNDIVKDVVKFNENQQMTEMVTSAALEIAGTIALQFVPGLGQMAAARLAVSAAKWGAKGVKVASIANKAYKAASVVTKAQNASKKAQVATQMINAGVATAAINLTDKKSVEDTLRKTLMNMSFAGVGATSSVLAPKLMQSFGIADKAIANELAEEIINMAGSYGITKLSGSDYGAADGFIDMASGLIMSRISHIKTHKPSKPTGGSATPPSTPTPAPVSKPTAAPSVKTGDDAPAVVPPKPVDEGGGSVSKTGSEGDSPAGVEKPSDSPVSKPAEQPEVSGPTPEHPQVMKIFGMDTPVIKIEINKQGQKVLHTAYKSKITLDLLDRPIIAKDQNGNISTFEYANYSDIKPSKTVTKDKKNQILSINTKKGDTSVQQNFNDGKEYILNNNGSVISERVMKLSEYPAGAKVPEPDVYSENMKKQIDECTSIDKLNDLKYEYSMYNSQYGKTEDLFKMFSDKDVELSSAGKSVTPHQPQSKLVTSTTFDNALQNLNLKKYGKKGIPLKYSHESFMKDLNDALNKLSPAEKDAVMNNLNIKLVTENGKVELADIPKISAKAQSQAEQDILDILNKYAKQNEIQISDPALKAELENFIKDVPEFSFMIGKPQNGNHSYSLDSHTLQNLQKALKYADDANLSDESKEILKMSILLHDIGKQFKGSAVSDTGHAVLSKQYAEQILERFDYPQDKKDKILNLIENHHWFKEFNKGNMSAEDVVKMFGDDLPLAKAMAKADLESVSDDFHLSILEPGKKLTQSEYETKINEKMNSIDNVVTAEVLGLELPIGQLENYKPYMLDYTKADKLVLGNNVELDLKDPKFQQLVADLKEGESFAVGCINPKTTYDDVKYQIGMYEEGVGSHHLVVTKKHGQIVIEPHKNVSVLKSIPTAKNNNPVIAKKIEELRNKATSITTKTFNIDGKQVPFEVLHGTQGGSNKGYYVINKQTGELFYAKFGGPQGKTEVLANKLYEMAGVNVPEMSVFHSPDGTGTLSKYVPDLSKVTSPTANANDGFGMDVLLANWDVVGLDNDNLLKTPDGKVIRLDSGGTFDYRAQGANKPYTSIPTEITTLLDPTINAKSAAIFGNMTRDEMIKSLNKAVSLKDSEITKLLENMGLTQYKEPLLKRKKFLKSMLEEMKNTPQGNLSMLEYMQKISNSTMDKFIVNAKSLDDLEDAKLALKYVNDISVKNDLISKIENRKKYLEATAPPPKQLSEVQVQNILLKSGFNKIGNSYQLNISSDLNDKLVNYYGYSLASKVKQKLNKPLDSSDIQNLTSMINVNGGKYISLWQKDPHALVLLYQNIKNTHVFSASDMTPAKWDVVLNIAKTNPPVTAAQKEAFEHYKGCGYTAINTALENAAKGKPIAPSVKAEIAQIQSFINTQVINEPIRVKRGEGYEVLNSVTFADGTTFPLAAEMQKALNYYYATKDNSLIEKLKKFINTKECVATQEHFMSATLAGPMPYIGKEKPVHWDLLVEKGSKGAFLEGINFDGGSHSETEILLQKDSKIVIQGIDFDYNDKKWKLIGTVSN</sequence>
<evidence type="ECO:0000313" key="4">
    <source>
        <dbReference type="EMBL" id="MBO8430979.1"/>
    </source>
</evidence>
<evidence type="ECO:0000259" key="2">
    <source>
        <dbReference type="Pfam" id="PF01966"/>
    </source>
</evidence>
<protein>
    <submittedName>
        <fullName evidence="4">HD domain-containing protein</fullName>
    </submittedName>
</protein>